<organism evidence="10 11">
    <name type="scientific">Orchesella cincta</name>
    <name type="common">Springtail</name>
    <name type="synonym">Podura cincta</name>
    <dbReference type="NCBI Taxonomy" id="48709"/>
    <lineage>
        <taxon>Eukaryota</taxon>
        <taxon>Metazoa</taxon>
        <taxon>Ecdysozoa</taxon>
        <taxon>Arthropoda</taxon>
        <taxon>Hexapoda</taxon>
        <taxon>Collembola</taxon>
        <taxon>Entomobryomorpha</taxon>
        <taxon>Entomobryoidea</taxon>
        <taxon>Orchesellidae</taxon>
        <taxon>Orchesellinae</taxon>
        <taxon>Orchesella</taxon>
    </lineage>
</organism>
<feature type="transmembrane region" description="Helical" evidence="9">
    <location>
        <begin position="246"/>
        <end position="267"/>
    </location>
</feature>
<feature type="region of interest" description="Disordered" evidence="8">
    <location>
        <begin position="364"/>
        <end position="383"/>
    </location>
</feature>
<feature type="transmembrane region" description="Helical" evidence="9">
    <location>
        <begin position="495"/>
        <end position="513"/>
    </location>
</feature>
<evidence type="ECO:0000256" key="7">
    <source>
        <dbReference type="ARBA" id="ARBA00023180"/>
    </source>
</evidence>
<gene>
    <name evidence="10" type="ORF">Ocin01_05059</name>
</gene>
<evidence type="ECO:0000256" key="2">
    <source>
        <dbReference type="ARBA" id="ARBA00006618"/>
    </source>
</evidence>
<dbReference type="STRING" id="48709.A0A1D2N8N3"/>
<evidence type="ECO:0000256" key="6">
    <source>
        <dbReference type="ARBA" id="ARBA00023136"/>
    </source>
</evidence>
<dbReference type="GO" id="GO:0005764">
    <property type="term" value="C:lysosome"/>
    <property type="evidence" value="ECO:0007669"/>
    <property type="project" value="TreeGrafter"/>
</dbReference>
<evidence type="ECO:0000256" key="5">
    <source>
        <dbReference type="ARBA" id="ARBA00022989"/>
    </source>
</evidence>
<comment type="similarity">
    <text evidence="2">Belongs to the SID1 family.</text>
</comment>
<keyword evidence="5 9" id="KW-1133">Transmembrane helix</keyword>
<comment type="subcellular location">
    <subcellularLocation>
        <location evidence="1">Membrane</location>
        <topology evidence="1">Multi-pass membrane protein</topology>
    </subcellularLocation>
</comment>
<evidence type="ECO:0000256" key="9">
    <source>
        <dbReference type="SAM" id="Phobius"/>
    </source>
</evidence>
<comment type="caution">
    <text evidence="10">The sequence shown here is derived from an EMBL/GenBank/DDBJ whole genome shotgun (WGS) entry which is preliminary data.</text>
</comment>
<reference evidence="10 11" key="1">
    <citation type="journal article" date="2016" name="Genome Biol. Evol.">
        <title>Gene Family Evolution Reflects Adaptation to Soil Environmental Stressors in the Genome of the Collembolan Orchesella cincta.</title>
        <authorList>
            <person name="Faddeeva-Vakhrusheva A."/>
            <person name="Derks M.F."/>
            <person name="Anvar S.Y."/>
            <person name="Agamennone V."/>
            <person name="Suring W."/>
            <person name="Smit S."/>
            <person name="van Straalen N.M."/>
            <person name="Roelofs D."/>
        </authorList>
    </citation>
    <scope>NUCLEOTIDE SEQUENCE [LARGE SCALE GENOMIC DNA]</scope>
    <source>
        <tissue evidence="10">Mixed pool</tissue>
    </source>
</reference>
<feature type="transmembrane region" description="Helical" evidence="9">
    <location>
        <begin position="609"/>
        <end position="630"/>
    </location>
</feature>
<name>A0A1D2N8N3_ORCCI</name>
<dbReference type="GO" id="GO:0051033">
    <property type="term" value="F:RNA transmembrane transporter activity"/>
    <property type="evidence" value="ECO:0007669"/>
    <property type="project" value="TreeGrafter"/>
</dbReference>
<dbReference type="EMBL" id="LJIJ01000146">
    <property type="protein sequence ID" value="ODN01612.1"/>
    <property type="molecule type" value="Genomic_DNA"/>
</dbReference>
<sequence>MLIKMCQIKLPAFQLLFYAETEELNNLTESYPLLATVFWHGAVRSWEIPIHFISGDNLKRMNRFSDDIIGKTLWHYPVQDTYDSWNLTVRFRTFNDILIYYKMKIIPLPDFLVKREAKITGTATPSSPSIYMFRDPIGLQDENHLFIEVLSSTDVCALLSVQKLQGPFLDKIDSHNEMVFFQTFTLKTGLTIRRDFPDGFLLVFYPFSNDKKCKKPRDQNITLTNNMFRKKDFAFVIRNGFPFSSYPVALMAPVVMILLFGFVILIVQSKFHQMRRRLLAGDVELSPIERKHSVYKSHIKISDLVIDEPRLWQTGDYDICYINHYCSHMLGPVHDFNHIYSNIGYYIFGLLYAKLVRNRQIEDHSSSVPKSSDEEQTSRPPFGLWPGPGARRCSHNHEKGVCNHYSLLYCLAFTQFMTGVMSAGYHICPNQSNFQFDTVFMYTIAAITIVTLYQFRHPTYLSANFTFAALALVACITVLGLLWEQRLVRTAFTSIHMIFLILSLPKICFNGYVRKNGHLVHHYHEMMPILYAKFKDDFRNGRLFQFQHSVWRAPDDPEIVVIPGPGRLLLPGFFLILNTVSMVAIWTFLEELNFATQWHHGECRRRLFLQPLSYLICATTLWIVAMYFFLDEVSSWETSPAESRLQNKDCILLGFYDSHDLWHFFSSAALFCSSMTLLTVDDDLVDQPVSTIVVF</sequence>
<evidence type="ECO:0000313" key="10">
    <source>
        <dbReference type="EMBL" id="ODN01612.1"/>
    </source>
</evidence>
<dbReference type="PANTHER" id="PTHR12185:SF14">
    <property type="entry name" value="CHOLESTEROL UPTAKE PROTEIN 1"/>
    <property type="match status" value="1"/>
</dbReference>
<evidence type="ECO:0000256" key="3">
    <source>
        <dbReference type="ARBA" id="ARBA00022692"/>
    </source>
</evidence>
<dbReference type="Pfam" id="PF13965">
    <property type="entry name" value="SID-1_RNA_chan"/>
    <property type="match status" value="3"/>
</dbReference>
<evidence type="ECO:0000313" key="11">
    <source>
        <dbReference type="Proteomes" id="UP000094527"/>
    </source>
</evidence>
<evidence type="ECO:0000256" key="4">
    <source>
        <dbReference type="ARBA" id="ARBA00022729"/>
    </source>
</evidence>
<dbReference type="Proteomes" id="UP000094527">
    <property type="component" value="Unassembled WGS sequence"/>
</dbReference>
<proteinExistence type="inferred from homology"/>
<dbReference type="GO" id="GO:0005886">
    <property type="term" value="C:plasma membrane"/>
    <property type="evidence" value="ECO:0007669"/>
    <property type="project" value="TreeGrafter"/>
</dbReference>
<keyword evidence="4" id="KW-0732">Signal</keyword>
<feature type="transmembrane region" description="Helical" evidence="9">
    <location>
        <begin position="461"/>
        <end position="483"/>
    </location>
</feature>
<keyword evidence="3 9" id="KW-0812">Transmembrane</keyword>
<protein>
    <submittedName>
        <fullName evidence="10">SID1 transmembrane family member 2</fullName>
    </submittedName>
</protein>
<evidence type="ECO:0000256" key="1">
    <source>
        <dbReference type="ARBA" id="ARBA00004141"/>
    </source>
</evidence>
<dbReference type="OrthoDB" id="416618at2759"/>
<accession>A0A1D2N8N3</accession>
<dbReference type="PANTHER" id="PTHR12185">
    <property type="entry name" value="SID1 TRANSMEMBRANE FAMILY MEMEBER"/>
    <property type="match status" value="1"/>
</dbReference>
<dbReference type="GO" id="GO:0003725">
    <property type="term" value="F:double-stranded RNA binding"/>
    <property type="evidence" value="ECO:0007669"/>
    <property type="project" value="TreeGrafter"/>
</dbReference>
<keyword evidence="6 9" id="KW-0472">Membrane</keyword>
<feature type="compositionally biased region" description="Basic and acidic residues" evidence="8">
    <location>
        <begin position="364"/>
        <end position="377"/>
    </location>
</feature>
<dbReference type="InterPro" id="IPR025958">
    <property type="entry name" value="SID1_TM_fam"/>
</dbReference>
<feature type="transmembrane region" description="Helical" evidence="9">
    <location>
        <begin position="439"/>
        <end position="455"/>
    </location>
</feature>
<keyword evidence="11" id="KW-1185">Reference proteome</keyword>
<keyword evidence="7" id="KW-0325">Glycoprotein</keyword>
<evidence type="ECO:0000256" key="8">
    <source>
        <dbReference type="SAM" id="MobiDB-lite"/>
    </source>
</evidence>
<feature type="transmembrane region" description="Helical" evidence="9">
    <location>
        <begin position="568"/>
        <end position="589"/>
    </location>
</feature>
<dbReference type="AlphaFoldDB" id="A0A1D2N8N3"/>